<accession>A0A517ZHH8</accession>
<evidence type="ECO:0000256" key="1">
    <source>
        <dbReference type="RuleBase" id="RU003513"/>
    </source>
</evidence>
<dbReference type="OrthoDB" id="9803238at2"/>
<keyword evidence="4" id="KW-1185">Reference proteome</keyword>
<dbReference type="PANTHER" id="PTHR43174">
    <property type="entry name" value="UDP-N-ACETYLGLUCOSAMINE 2-EPIMERASE"/>
    <property type="match status" value="1"/>
</dbReference>
<dbReference type="Gene3D" id="3.40.50.2000">
    <property type="entry name" value="Glycogen Phosphorylase B"/>
    <property type="match status" value="2"/>
</dbReference>
<comment type="similarity">
    <text evidence="1">Belongs to the UDP-N-acetylglucosamine 2-epimerase family.</text>
</comment>
<dbReference type="NCBIfam" id="TIGR00236">
    <property type="entry name" value="wecB"/>
    <property type="match status" value="1"/>
</dbReference>
<protein>
    <submittedName>
        <fullName evidence="3">UDP-2,3-diacetamido-2,3-dideoxy-D-glucuronate 2-epimerase</fullName>
        <ecNumber evidence="3">5.1.3.23</ecNumber>
    </submittedName>
</protein>
<sequence length="362" mass="40213">MQLSIIAGARPNFMKIAPLIRPLKDVGFATKIIHSGQHYDQKMSQTFFDELNIPHPDLNLGVGSGSHIWQISEVMRRLETEFTENPPAAVVVVGDVNSTLAAALTAVKLGIPVAHVESGLRSFDRAMPEEINRIMTDAISDWLFTSEPSAQTNLEREGVPAERIHFVGNVMIDTLLSHRKQAQALHSSRELGCGDKDYVVLTLHRPSNVDDPERLESILKAVHDISEDFPVLFPIHPRTRGQLQKFGFAERHDLNGYRMVEPQGYHSMLSLMDGARFVLTDSGGMQEETTALGVPCLTLRENTERPSTIESGSNQLVGWRTDDILAAVGRIKSSPDRSSQIPEKWDGKTSTRIAEILHRDLA</sequence>
<dbReference type="PANTHER" id="PTHR43174:SF1">
    <property type="entry name" value="UDP-N-ACETYLGLUCOSAMINE 2-EPIMERASE"/>
    <property type="match status" value="1"/>
</dbReference>
<dbReference type="GO" id="GO:0016853">
    <property type="term" value="F:isomerase activity"/>
    <property type="evidence" value="ECO:0007669"/>
    <property type="project" value="UniProtKB-KW"/>
</dbReference>
<dbReference type="RefSeq" id="WP_145373930.1">
    <property type="nucleotide sequence ID" value="NZ_CP036270.1"/>
</dbReference>
<keyword evidence="1 3" id="KW-0413">Isomerase</keyword>
<dbReference type="InterPro" id="IPR029767">
    <property type="entry name" value="WecB-like"/>
</dbReference>
<dbReference type="Pfam" id="PF02350">
    <property type="entry name" value="Epimerase_2"/>
    <property type="match status" value="1"/>
</dbReference>
<gene>
    <name evidence="3" type="primary">wbpI</name>
    <name evidence="3" type="ORF">Mal52_03760</name>
</gene>
<dbReference type="CDD" id="cd03786">
    <property type="entry name" value="GTB_UDP-GlcNAc_2-Epimerase"/>
    <property type="match status" value="1"/>
</dbReference>
<reference evidence="3 4" key="1">
    <citation type="submission" date="2019-02" db="EMBL/GenBank/DDBJ databases">
        <title>Deep-cultivation of Planctomycetes and their phenomic and genomic characterization uncovers novel biology.</title>
        <authorList>
            <person name="Wiegand S."/>
            <person name="Jogler M."/>
            <person name="Boedeker C."/>
            <person name="Pinto D."/>
            <person name="Vollmers J."/>
            <person name="Rivas-Marin E."/>
            <person name="Kohn T."/>
            <person name="Peeters S.H."/>
            <person name="Heuer A."/>
            <person name="Rast P."/>
            <person name="Oberbeckmann S."/>
            <person name="Bunk B."/>
            <person name="Jeske O."/>
            <person name="Meyerdierks A."/>
            <person name="Storesund J.E."/>
            <person name="Kallscheuer N."/>
            <person name="Luecker S."/>
            <person name="Lage O.M."/>
            <person name="Pohl T."/>
            <person name="Merkel B.J."/>
            <person name="Hornburger P."/>
            <person name="Mueller R.-W."/>
            <person name="Bruemmer F."/>
            <person name="Labrenz M."/>
            <person name="Spormann A.M."/>
            <person name="Op den Camp H."/>
            <person name="Overmann J."/>
            <person name="Amann R."/>
            <person name="Jetten M.S.M."/>
            <person name="Mascher T."/>
            <person name="Medema M.H."/>
            <person name="Devos D.P."/>
            <person name="Kaster A.-K."/>
            <person name="Ovreas L."/>
            <person name="Rohde M."/>
            <person name="Galperin M.Y."/>
            <person name="Jogler C."/>
        </authorList>
    </citation>
    <scope>NUCLEOTIDE SEQUENCE [LARGE SCALE GENOMIC DNA]</scope>
    <source>
        <strain evidence="3 4">Mal52</strain>
    </source>
</reference>
<evidence type="ECO:0000259" key="2">
    <source>
        <dbReference type="Pfam" id="PF02350"/>
    </source>
</evidence>
<dbReference type="EMBL" id="CP036276">
    <property type="protein sequence ID" value="QDU41921.1"/>
    <property type="molecule type" value="Genomic_DNA"/>
</dbReference>
<feature type="domain" description="UDP-N-acetylglucosamine 2-epimerase" evidence="2">
    <location>
        <begin position="27"/>
        <end position="357"/>
    </location>
</feature>
<evidence type="ECO:0000313" key="4">
    <source>
        <dbReference type="Proteomes" id="UP000319383"/>
    </source>
</evidence>
<dbReference type="EC" id="5.1.3.23" evidence="3"/>
<dbReference type="InterPro" id="IPR003331">
    <property type="entry name" value="UDP_GlcNAc_Epimerase_2_dom"/>
</dbReference>
<dbReference type="AlphaFoldDB" id="A0A517ZHH8"/>
<evidence type="ECO:0000313" key="3">
    <source>
        <dbReference type="EMBL" id="QDU41921.1"/>
    </source>
</evidence>
<dbReference type="SUPFAM" id="SSF53756">
    <property type="entry name" value="UDP-Glycosyltransferase/glycogen phosphorylase"/>
    <property type="match status" value="1"/>
</dbReference>
<organism evidence="3 4">
    <name type="scientific">Symmachiella dynata</name>
    <dbReference type="NCBI Taxonomy" id="2527995"/>
    <lineage>
        <taxon>Bacteria</taxon>
        <taxon>Pseudomonadati</taxon>
        <taxon>Planctomycetota</taxon>
        <taxon>Planctomycetia</taxon>
        <taxon>Planctomycetales</taxon>
        <taxon>Planctomycetaceae</taxon>
        <taxon>Symmachiella</taxon>
    </lineage>
</organism>
<proteinExistence type="inferred from homology"/>
<dbReference type="KEGG" id="sdyn:Mal52_03760"/>
<name>A0A517ZHH8_9PLAN</name>
<dbReference type="Proteomes" id="UP000319383">
    <property type="component" value="Chromosome"/>
</dbReference>